<evidence type="ECO:0000313" key="2">
    <source>
        <dbReference type="Proteomes" id="UP000034036"/>
    </source>
</evidence>
<organism evidence="1 2">
    <name type="scientific">Candidatus Giovannonibacteria bacterium GW2011_GWF2_42_19</name>
    <dbReference type="NCBI Taxonomy" id="1618659"/>
    <lineage>
        <taxon>Bacteria</taxon>
        <taxon>Candidatus Giovannoniibacteriota</taxon>
    </lineage>
</organism>
<accession>A0A0G0ZE76</accession>
<dbReference type="AlphaFoldDB" id="A0A0G0ZE76"/>
<proteinExistence type="predicted"/>
<dbReference type="Proteomes" id="UP000034036">
    <property type="component" value="Unassembled WGS sequence"/>
</dbReference>
<gene>
    <name evidence="1" type="ORF">UV11_C0021G0015</name>
</gene>
<evidence type="ECO:0000313" key="1">
    <source>
        <dbReference type="EMBL" id="KKS46984.1"/>
    </source>
</evidence>
<sequence>MINWRSWGLSWNESFCRTIDWECRQCGWSYFSHNRVERAKYVVGFSTNQPFPSGQIGIVGILIVECPNCFSKFWFHIPEDNLIKQIDLTPDFWPIPLGEESNE</sequence>
<dbReference type="EMBL" id="LCDF01000021">
    <property type="protein sequence ID" value="KKS46984.1"/>
    <property type="molecule type" value="Genomic_DNA"/>
</dbReference>
<reference evidence="1 2" key="1">
    <citation type="journal article" date="2015" name="Nature">
        <title>rRNA introns, odd ribosomes, and small enigmatic genomes across a large radiation of phyla.</title>
        <authorList>
            <person name="Brown C.T."/>
            <person name="Hug L.A."/>
            <person name="Thomas B.C."/>
            <person name="Sharon I."/>
            <person name="Castelle C.J."/>
            <person name="Singh A."/>
            <person name="Wilkins M.J."/>
            <person name="Williams K.H."/>
            <person name="Banfield J.F."/>
        </authorList>
    </citation>
    <scope>NUCLEOTIDE SEQUENCE [LARGE SCALE GENOMIC DNA]</scope>
</reference>
<dbReference type="STRING" id="1618659.UV11_C0021G0015"/>
<protein>
    <submittedName>
        <fullName evidence="1">Uncharacterized protein</fullName>
    </submittedName>
</protein>
<name>A0A0G0ZE76_9BACT</name>
<comment type="caution">
    <text evidence="1">The sequence shown here is derived from an EMBL/GenBank/DDBJ whole genome shotgun (WGS) entry which is preliminary data.</text>
</comment>